<evidence type="ECO:0000259" key="2">
    <source>
        <dbReference type="Pfam" id="PF07331"/>
    </source>
</evidence>
<reference evidence="3" key="1">
    <citation type="submission" date="2022-03" db="EMBL/GenBank/DDBJ databases">
        <title>Complete genome sequence of Caldinitratiruptor microaerophilus.</title>
        <authorList>
            <person name="Mukaiyama R."/>
            <person name="Nishiyama T."/>
            <person name="Ueda K."/>
        </authorList>
    </citation>
    <scope>NUCLEOTIDE SEQUENCE</scope>
    <source>
        <strain evidence="3">JCM 16183</strain>
    </source>
</reference>
<dbReference type="InterPro" id="IPR009936">
    <property type="entry name" value="DUF1468"/>
</dbReference>
<feature type="transmembrane region" description="Helical" evidence="1">
    <location>
        <begin position="90"/>
        <end position="106"/>
    </location>
</feature>
<dbReference type="EMBL" id="AP025628">
    <property type="protein sequence ID" value="BDG59552.1"/>
    <property type="molecule type" value="Genomic_DNA"/>
</dbReference>
<evidence type="ECO:0000313" key="4">
    <source>
        <dbReference type="Proteomes" id="UP001163687"/>
    </source>
</evidence>
<dbReference type="AlphaFoldDB" id="A0AA35CIC3"/>
<dbReference type="RefSeq" id="WP_264843672.1">
    <property type="nucleotide sequence ID" value="NZ_AP025628.1"/>
</dbReference>
<feature type="transmembrane region" description="Helical" evidence="1">
    <location>
        <begin position="136"/>
        <end position="155"/>
    </location>
</feature>
<dbReference type="KEGG" id="cmic:caldi_06420"/>
<accession>A0AA35CIC3</accession>
<gene>
    <name evidence="3" type="ORF">caldi_06420</name>
</gene>
<protein>
    <recommendedName>
        <fullName evidence="2">DUF1468 domain-containing protein</fullName>
    </recommendedName>
</protein>
<keyword evidence="1" id="KW-1133">Transmembrane helix</keyword>
<evidence type="ECO:0000256" key="1">
    <source>
        <dbReference type="SAM" id="Phobius"/>
    </source>
</evidence>
<keyword evidence="4" id="KW-1185">Reference proteome</keyword>
<organism evidence="3 4">
    <name type="scientific">Caldinitratiruptor microaerophilus</name>
    <dbReference type="NCBI Taxonomy" id="671077"/>
    <lineage>
        <taxon>Bacteria</taxon>
        <taxon>Bacillati</taxon>
        <taxon>Bacillota</taxon>
        <taxon>Clostridia</taxon>
        <taxon>Eubacteriales</taxon>
        <taxon>Symbiobacteriaceae</taxon>
        <taxon>Caldinitratiruptor</taxon>
    </lineage>
</organism>
<feature type="transmembrane region" description="Helical" evidence="1">
    <location>
        <begin position="112"/>
        <end position="129"/>
    </location>
</feature>
<proteinExistence type="predicted"/>
<keyword evidence="1" id="KW-0472">Membrane</keyword>
<feature type="domain" description="DUF1468" evidence="2">
    <location>
        <begin position="8"/>
        <end position="160"/>
    </location>
</feature>
<name>A0AA35CIC3_9FIRM</name>
<keyword evidence="1" id="KW-0812">Transmembrane</keyword>
<evidence type="ECO:0000313" key="3">
    <source>
        <dbReference type="EMBL" id="BDG59552.1"/>
    </source>
</evidence>
<feature type="transmembrane region" description="Helical" evidence="1">
    <location>
        <begin position="40"/>
        <end position="58"/>
    </location>
</feature>
<dbReference type="Pfam" id="PF07331">
    <property type="entry name" value="TctB"/>
    <property type="match status" value="1"/>
</dbReference>
<dbReference type="Proteomes" id="UP001163687">
    <property type="component" value="Chromosome"/>
</dbReference>
<sequence length="165" mass="17579">MPARGDRIVALIIAAVAILWWFPTRQLAVASADHSPGPGFFPRLVLIALLVLSGVLFVSTLRPPAADAECGDGALATQGQPPAARSRREPVTAALLLLGLLAYALSLERLGFLVATPVFLGGLFVWQLGWRNWLRAAVTALAVAVGVWAMFDLLLEAALPTWPSF</sequence>